<reference evidence="1 2" key="1">
    <citation type="journal article" date="2011" name="Stand. Genomic Sci.">
        <title>Complete genome sequence of Haliscomenobacter hydrossis type strain (O).</title>
        <authorList>
            <consortium name="US DOE Joint Genome Institute (JGI-PGF)"/>
            <person name="Daligault H."/>
            <person name="Lapidus A."/>
            <person name="Zeytun A."/>
            <person name="Nolan M."/>
            <person name="Lucas S."/>
            <person name="Del Rio T.G."/>
            <person name="Tice H."/>
            <person name="Cheng J.F."/>
            <person name="Tapia R."/>
            <person name="Han C."/>
            <person name="Goodwin L."/>
            <person name="Pitluck S."/>
            <person name="Liolios K."/>
            <person name="Pagani I."/>
            <person name="Ivanova N."/>
            <person name="Huntemann M."/>
            <person name="Mavromatis K."/>
            <person name="Mikhailova N."/>
            <person name="Pati A."/>
            <person name="Chen A."/>
            <person name="Palaniappan K."/>
            <person name="Land M."/>
            <person name="Hauser L."/>
            <person name="Brambilla E.M."/>
            <person name="Rohde M."/>
            <person name="Verbarg S."/>
            <person name="Goker M."/>
            <person name="Bristow J."/>
            <person name="Eisen J.A."/>
            <person name="Markowitz V."/>
            <person name="Hugenholtz P."/>
            <person name="Kyrpides N.C."/>
            <person name="Klenk H.P."/>
            <person name="Woyke T."/>
        </authorList>
    </citation>
    <scope>NUCLEOTIDE SEQUENCE [LARGE SCALE GENOMIC DNA]</scope>
    <source>
        <strain evidence="2">ATCC 27775 / DSM 1100 / LMG 10767 / O</strain>
    </source>
</reference>
<dbReference type="Gene3D" id="3.90.1570.20">
    <property type="match status" value="1"/>
</dbReference>
<gene>
    <name evidence="1" type="ordered locus">Halhy_6464</name>
</gene>
<sequence>MIAEIEMGHLATIRHQRAIKNIVFGLERLFQNGQIQLEPLPETDIDPGNSESKCPDVILQDNQKSTVPVIIEIATNRGAKTDFSKMRRLIDDTEYGIVEGFVLNFETGAWLKYSKELGIVEENPAWSDVLGLNLSEFIS</sequence>
<dbReference type="HOGENOM" id="CLU_1795273_0_0_10"/>
<dbReference type="KEGG" id="hhy:Halhy_6464"/>
<dbReference type="RefSeq" id="WP_013768797.1">
    <property type="nucleotide sequence ID" value="NC_015510.1"/>
</dbReference>
<dbReference type="EMBL" id="CP002691">
    <property type="protein sequence ID" value="AEE54280.1"/>
    <property type="molecule type" value="Genomic_DNA"/>
</dbReference>
<evidence type="ECO:0000313" key="2">
    <source>
        <dbReference type="Proteomes" id="UP000008461"/>
    </source>
</evidence>
<dbReference type="AlphaFoldDB" id="F4KR93"/>
<protein>
    <recommendedName>
        <fullName evidence="3">Restriction endonuclease domain-containing protein</fullName>
    </recommendedName>
</protein>
<dbReference type="STRING" id="760192.Halhy_6464"/>
<evidence type="ECO:0000313" key="1">
    <source>
        <dbReference type="EMBL" id="AEE54280.1"/>
    </source>
</evidence>
<proteinExistence type="predicted"/>
<dbReference type="Proteomes" id="UP000008461">
    <property type="component" value="Chromosome"/>
</dbReference>
<name>F4KR93_HALH1</name>
<organism evidence="1 2">
    <name type="scientific">Haliscomenobacter hydrossis (strain ATCC 27775 / DSM 1100 / LMG 10767 / O)</name>
    <dbReference type="NCBI Taxonomy" id="760192"/>
    <lineage>
        <taxon>Bacteria</taxon>
        <taxon>Pseudomonadati</taxon>
        <taxon>Bacteroidota</taxon>
        <taxon>Saprospiria</taxon>
        <taxon>Saprospirales</taxon>
        <taxon>Haliscomenobacteraceae</taxon>
        <taxon>Haliscomenobacter</taxon>
    </lineage>
</organism>
<accession>F4KR93</accession>
<reference key="2">
    <citation type="submission" date="2011-04" db="EMBL/GenBank/DDBJ databases">
        <title>Complete sequence of chromosome of Haliscomenobacter hydrossis DSM 1100.</title>
        <authorList>
            <consortium name="US DOE Joint Genome Institute (JGI-PGF)"/>
            <person name="Lucas S."/>
            <person name="Han J."/>
            <person name="Lapidus A."/>
            <person name="Bruce D."/>
            <person name="Goodwin L."/>
            <person name="Pitluck S."/>
            <person name="Peters L."/>
            <person name="Kyrpides N."/>
            <person name="Mavromatis K."/>
            <person name="Ivanova N."/>
            <person name="Ovchinnikova G."/>
            <person name="Pagani I."/>
            <person name="Daligault H."/>
            <person name="Detter J.C."/>
            <person name="Han C."/>
            <person name="Land M."/>
            <person name="Hauser L."/>
            <person name="Markowitz V."/>
            <person name="Cheng J.-F."/>
            <person name="Hugenholtz P."/>
            <person name="Woyke T."/>
            <person name="Wu D."/>
            <person name="Verbarg S."/>
            <person name="Frueling A."/>
            <person name="Brambilla E."/>
            <person name="Klenk H.-P."/>
            <person name="Eisen J.A."/>
        </authorList>
    </citation>
    <scope>NUCLEOTIDE SEQUENCE</scope>
    <source>
        <strain>DSM 1100</strain>
    </source>
</reference>
<keyword evidence="2" id="KW-1185">Reference proteome</keyword>
<dbReference type="OrthoDB" id="954297at2"/>
<evidence type="ECO:0008006" key="3">
    <source>
        <dbReference type="Google" id="ProtNLM"/>
    </source>
</evidence>
<dbReference type="eggNOG" id="COG4636">
    <property type="taxonomic scope" value="Bacteria"/>
</dbReference>